<comment type="caution">
    <text evidence="3">The sequence shown here is derived from an EMBL/GenBank/DDBJ whole genome shotgun (WGS) entry which is preliminary data.</text>
</comment>
<dbReference type="Pfam" id="PF13439">
    <property type="entry name" value="Glyco_transf_4"/>
    <property type="match status" value="1"/>
</dbReference>
<proteinExistence type="predicted"/>
<dbReference type="AlphaFoldDB" id="A0A948TM88"/>
<reference evidence="3" key="2">
    <citation type="submission" date="2021-04" db="EMBL/GenBank/DDBJ databases">
        <authorList>
            <person name="Gilroy R."/>
        </authorList>
    </citation>
    <scope>NUCLEOTIDE SEQUENCE</scope>
    <source>
        <strain evidence="3">8470</strain>
    </source>
</reference>
<dbReference type="PANTHER" id="PTHR46401:SF8">
    <property type="entry name" value="BLL6006 PROTEIN"/>
    <property type="match status" value="1"/>
</dbReference>
<dbReference type="Proteomes" id="UP000784286">
    <property type="component" value="Unassembled WGS sequence"/>
</dbReference>
<sequence>MRLLIDLSAYQSCQSGVFIYADRLIKGLRDNEAKNIFLLCNKNIFEEMRKRYPEFKCIKSNVNNEGRLNILKNSITWTKEINKIDCDAVFSPQFYSTYFFCNKPVFQTFHDLHALSVNGIKERLIYAFCLPIIIARSRKIITISDYVKKEIQKKYVFFNRKKFHTIYNAVMICENKGKRIISQKYILYVSTLYKYKNVITLLKAFFLIKDEIEHKLIIIGKSPDQSWEKEAFPFIKQNKLDNRIIHISESVSDEALANYYANADLLVHPSTKEGFGFTPIEAAIHKIPVITNKDTALYETTKGLLNYYTPSTDEKELAEVMKKVLGHPQRMKELEKISDIFKTEYDYRSQAEKLYNYIISNI</sequence>
<organism evidence="3 4">
    <name type="scientific">Candidatus Phocaeicola excrementipullorum</name>
    <dbReference type="NCBI Taxonomy" id="2838731"/>
    <lineage>
        <taxon>Bacteria</taxon>
        <taxon>Pseudomonadati</taxon>
        <taxon>Bacteroidota</taxon>
        <taxon>Bacteroidia</taxon>
        <taxon>Bacteroidales</taxon>
        <taxon>Bacteroidaceae</taxon>
        <taxon>Phocaeicola</taxon>
    </lineage>
</organism>
<name>A0A948TM88_9BACT</name>
<dbReference type="SUPFAM" id="SSF53756">
    <property type="entry name" value="UDP-Glycosyltransferase/glycogen phosphorylase"/>
    <property type="match status" value="1"/>
</dbReference>
<gene>
    <name evidence="3" type="ORF">H9928_04920</name>
</gene>
<dbReference type="Pfam" id="PF00534">
    <property type="entry name" value="Glycos_transf_1"/>
    <property type="match status" value="1"/>
</dbReference>
<reference evidence="3" key="1">
    <citation type="journal article" date="2021" name="PeerJ">
        <title>Extensive microbial diversity within the chicken gut microbiome revealed by metagenomics and culture.</title>
        <authorList>
            <person name="Gilroy R."/>
            <person name="Ravi A."/>
            <person name="Getino M."/>
            <person name="Pursley I."/>
            <person name="Horton D.L."/>
            <person name="Alikhan N.F."/>
            <person name="Baker D."/>
            <person name="Gharbi K."/>
            <person name="Hall N."/>
            <person name="Watson M."/>
            <person name="Adriaenssens E.M."/>
            <person name="Foster-Nyarko E."/>
            <person name="Jarju S."/>
            <person name="Secka A."/>
            <person name="Antonio M."/>
            <person name="Oren A."/>
            <person name="Chaudhuri R.R."/>
            <person name="La Ragione R."/>
            <person name="Hildebrand F."/>
            <person name="Pallen M.J."/>
        </authorList>
    </citation>
    <scope>NUCLEOTIDE SEQUENCE</scope>
    <source>
        <strain evidence="3">8470</strain>
    </source>
</reference>
<dbReference type="PANTHER" id="PTHR46401">
    <property type="entry name" value="GLYCOSYLTRANSFERASE WBBK-RELATED"/>
    <property type="match status" value="1"/>
</dbReference>
<evidence type="ECO:0000259" key="1">
    <source>
        <dbReference type="Pfam" id="PF00534"/>
    </source>
</evidence>
<protein>
    <submittedName>
        <fullName evidence="3">Glycosyltransferase family 4 protein</fullName>
    </submittedName>
</protein>
<dbReference type="EMBL" id="JAHLFJ010000047">
    <property type="protein sequence ID" value="MBU3855889.1"/>
    <property type="molecule type" value="Genomic_DNA"/>
</dbReference>
<evidence type="ECO:0000259" key="2">
    <source>
        <dbReference type="Pfam" id="PF13439"/>
    </source>
</evidence>
<dbReference type="GO" id="GO:0016757">
    <property type="term" value="F:glycosyltransferase activity"/>
    <property type="evidence" value="ECO:0007669"/>
    <property type="project" value="InterPro"/>
</dbReference>
<dbReference type="InterPro" id="IPR001296">
    <property type="entry name" value="Glyco_trans_1"/>
</dbReference>
<dbReference type="CDD" id="cd03809">
    <property type="entry name" value="GT4_MtfB-like"/>
    <property type="match status" value="1"/>
</dbReference>
<accession>A0A948TM88</accession>
<feature type="domain" description="Glycosyl transferase family 1" evidence="1">
    <location>
        <begin position="182"/>
        <end position="335"/>
    </location>
</feature>
<dbReference type="Gene3D" id="3.40.50.2000">
    <property type="entry name" value="Glycogen Phosphorylase B"/>
    <property type="match status" value="2"/>
</dbReference>
<feature type="domain" description="Glycosyltransferase subfamily 4-like N-terminal" evidence="2">
    <location>
        <begin position="16"/>
        <end position="170"/>
    </location>
</feature>
<evidence type="ECO:0000313" key="4">
    <source>
        <dbReference type="Proteomes" id="UP000784286"/>
    </source>
</evidence>
<dbReference type="InterPro" id="IPR028098">
    <property type="entry name" value="Glyco_trans_4-like_N"/>
</dbReference>
<evidence type="ECO:0000313" key="3">
    <source>
        <dbReference type="EMBL" id="MBU3855889.1"/>
    </source>
</evidence>